<dbReference type="PANTHER" id="PTHR11006">
    <property type="entry name" value="PROTEIN ARGININE N-METHYLTRANSFERASE"/>
    <property type="match status" value="1"/>
</dbReference>
<protein>
    <recommendedName>
        <fullName evidence="1">Protein arginine N-methyltransferase 7</fullName>
    </recommendedName>
</protein>
<evidence type="ECO:0000256" key="1">
    <source>
        <dbReference type="ARBA" id="ARBA00018773"/>
    </source>
</evidence>
<name>A0A2S3HN09_9POAL</name>
<comment type="function">
    <text evidence="6">Arginine methyltransferase that can both catalyze the formation of omega-N monomethylarginine (MMA) and symmetrical dimethylarginine (sDMA).</text>
</comment>
<evidence type="ECO:0000256" key="7">
    <source>
        <dbReference type="PROSITE-ProRule" id="PRU01015"/>
    </source>
</evidence>
<dbReference type="Pfam" id="PF22528">
    <property type="entry name" value="PRMT_C"/>
    <property type="match status" value="2"/>
</dbReference>
<proteinExistence type="predicted"/>
<keyword evidence="4 7" id="KW-0949">S-adenosyl-L-methionine</keyword>
<dbReference type="Proteomes" id="UP000243499">
    <property type="component" value="Chromosome 4"/>
</dbReference>
<dbReference type="InterPro" id="IPR055135">
    <property type="entry name" value="PRMT_dom"/>
</dbReference>
<dbReference type="Gramene" id="PAN26218">
    <property type="protein sequence ID" value="PAN26218"/>
    <property type="gene ID" value="PAHAL_4G356300"/>
</dbReference>
<feature type="domain" description="Protein arginine N-methyltransferase" evidence="8">
    <location>
        <begin position="665"/>
        <end position="730"/>
    </location>
</feature>
<dbReference type="InterPro" id="IPR025799">
    <property type="entry name" value="Arg_MeTrfase"/>
</dbReference>
<dbReference type="Gramene" id="PAN26216">
    <property type="protein sequence ID" value="PAN26216"/>
    <property type="gene ID" value="PAHAL_4G356300"/>
</dbReference>
<dbReference type="SUPFAM" id="SSF53335">
    <property type="entry name" value="S-adenosyl-L-methionine-dependent methyltransferases"/>
    <property type="match status" value="2"/>
</dbReference>
<feature type="domain" description="Protein arginine N-methyltransferase" evidence="8">
    <location>
        <begin position="290"/>
        <end position="409"/>
    </location>
</feature>
<dbReference type="PROSITE" id="PS51678">
    <property type="entry name" value="SAM_MT_PRMT"/>
    <property type="match status" value="2"/>
</dbReference>
<gene>
    <name evidence="9" type="ORF">PAHAL_4G356300</name>
</gene>
<reference evidence="9" key="1">
    <citation type="submission" date="2018-04" db="EMBL/GenBank/DDBJ databases">
        <title>WGS assembly of Panicum hallii.</title>
        <authorList>
            <person name="Lovell J."/>
            <person name="Jenkins J."/>
            <person name="Lowry D."/>
            <person name="Mamidi S."/>
            <person name="Sreedasyam A."/>
            <person name="Weng X."/>
            <person name="Barry K."/>
            <person name="Bonette J."/>
            <person name="Campitelli B."/>
            <person name="Daum C."/>
            <person name="Gordon S."/>
            <person name="Gould B."/>
            <person name="Lipzen A."/>
            <person name="Macqueen A."/>
            <person name="Palacio-Mejia J."/>
            <person name="Plott C."/>
            <person name="Shakirov E."/>
            <person name="Shu S."/>
            <person name="Yoshinaga Y."/>
            <person name="Zane M."/>
            <person name="Rokhsar D."/>
            <person name="Grimwood J."/>
            <person name="Schmutz J."/>
            <person name="Juenger T."/>
        </authorList>
    </citation>
    <scope>NUCLEOTIDE SEQUENCE [LARGE SCALE GENOMIC DNA]</scope>
    <source>
        <strain evidence="9">FIL2</strain>
    </source>
</reference>
<accession>A0A2S3HN09</accession>
<evidence type="ECO:0000256" key="4">
    <source>
        <dbReference type="ARBA" id="ARBA00022691"/>
    </source>
</evidence>
<evidence type="ECO:0000256" key="3">
    <source>
        <dbReference type="ARBA" id="ARBA00022679"/>
    </source>
</evidence>
<dbReference type="GO" id="GO:0016274">
    <property type="term" value="F:protein-arginine N-methyltransferase activity"/>
    <property type="evidence" value="ECO:0007669"/>
    <property type="project" value="InterPro"/>
</dbReference>
<keyword evidence="5" id="KW-0677">Repeat</keyword>
<evidence type="ECO:0000259" key="8">
    <source>
        <dbReference type="Pfam" id="PF22528"/>
    </source>
</evidence>
<dbReference type="Gene3D" id="3.40.50.150">
    <property type="entry name" value="Vaccinia Virus protein VP39"/>
    <property type="match status" value="2"/>
</dbReference>
<dbReference type="GO" id="GO:0042054">
    <property type="term" value="F:histone methyltransferase activity"/>
    <property type="evidence" value="ECO:0007669"/>
    <property type="project" value="TreeGrafter"/>
</dbReference>
<evidence type="ECO:0000313" key="9">
    <source>
        <dbReference type="EMBL" id="PAN26218.1"/>
    </source>
</evidence>
<dbReference type="EMBL" id="CM008049">
    <property type="protein sequence ID" value="PAN26218.1"/>
    <property type="molecule type" value="Genomic_DNA"/>
</dbReference>
<dbReference type="Gene3D" id="2.70.160.11">
    <property type="entry name" value="Hnrnp arginine n-methyltransferase1"/>
    <property type="match status" value="2"/>
</dbReference>
<keyword evidence="3 7" id="KW-0808">Transferase</keyword>
<dbReference type="FunFam" id="3.40.50.150:FF:000070">
    <property type="entry name" value="Protein arginine N-methyltransferase 7"/>
    <property type="match status" value="1"/>
</dbReference>
<sequence length="755" mass="84226">MCYVSSSETSGRQVAIRRQLAAEQGPRMTSCLFLGVAPRPPPAALHLLLRRRMASNRAFQLRLNPLTGDSEWLVVDEEEEAPAPSQHKQLLAATSYLDMLNDTARNRAYRHAIDATVTDPTSCVLDIGAGTGLLSMMAARALAAAGGEGRGSVSACEAYLPMGKLTRRVLRANGMENRIKVFHKRSDELRVGVELDSRADILVSEILDSELLGEGLIPTLQHAHDMLLVKNPKTVPYRATTYGVLVESMLLWKMHDLHSNEANTEDGVWLTPDGTENILSVKLQQHAMQCDALEDEVRLLSEPFKVFEFDFWKRPDSHRETKIEIKATADGHAHAIISWWVLQLDSAGSVFYSTAPGWVRQSSGVDLPQCVNGMKDWCDHWKQCVWFIQGTGAPAMKDQTLALRASHDQTSISYHLNINDEVSSRSPKSDHLTLLPERIALYGDKAWRSALIGAVRNAMSGRSSPTCIVADDSVLLALIVSSLLPSSKVITMFPGLRDKGFNYLRAVADANNFSMDRIKVIGKKASSLTMNDLKDEKINLVVGEPFYHGSEGMLPWQNLRFWNERTLLGPLLSEDAFIMPCRGILRLCAMSLPDLWRSRCSLKDVEGFDHSVVNDTFGACGDLPGEQQGPCLPYYVWQCGYTKKLSEVYSLMDFNFSEPIHSCFGKTKIKFSHDGICHGFAVWIDWVLDEKKSIVISTGPESRYWKQGVQLLSRPVQVNPDSWMNCSFSAATLVTRRAELPWQRFRPDALIHASC</sequence>
<dbReference type="GO" id="GO:0032259">
    <property type="term" value="P:methylation"/>
    <property type="evidence" value="ECO:0007669"/>
    <property type="project" value="UniProtKB-KW"/>
</dbReference>
<dbReference type="FunFam" id="2.70.160.11:FF:000017">
    <property type="entry name" value="Protein arginine N-methyltransferase 1.6"/>
    <property type="match status" value="1"/>
</dbReference>
<keyword evidence="2 7" id="KW-0489">Methyltransferase</keyword>
<dbReference type="FunFam" id="2.70.160.11:FF:000013">
    <property type="entry name" value="Protein arginine N-methyltransferase 1.6"/>
    <property type="match status" value="1"/>
</dbReference>
<organism evidence="9">
    <name type="scientific">Panicum hallii</name>
    <dbReference type="NCBI Taxonomy" id="206008"/>
    <lineage>
        <taxon>Eukaryota</taxon>
        <taxon>Viridiplantae</taxon>
        <taxon>Streptophyta</taxon>
        <taxon>Embryophyta</taxon>
        <taxon>Tracheophyta</taxon>
        <taxon>Spermatophyta</taxon>
        <taxon>Magnoliopsida</taxon>
        <taxon>Liliopsida</taxon>
        <taxon>Poales</taxon>
        <taxon>Poaceae</taxon>
        <taxon>PACMAD clade</taxon>
        <taxon>Panicoideae</taxon>
        <taxon>Panicodae</taxon>
        <taxon>Paniceae</taxon>
        <taxon>Panicinae</taxon>
        <taxon>Panicum</taxon>
        <taxon>Panicum sect. Panicum</taxon>
    </lineage>
</organism>
<evidence type="ECO:0000256" key="6">
    <source>
        <dbReference type="ARBA" id="ARBA00054608"/>
    </source>
</evidence>
<evidence type="ECO:0000256" key="2">
    <source>
        <dbReference type="ARBA" id="ARBA00022603"/>
    </source>
</evidence>
<dbReference type="EMBL" id="CM008049">
    <property type="protein sequence ID" value="PAN26216.1"/>
    <property type="molecule type" value="Genomic_DNA"/>
</dbReference>
<dbReference type="AlphaFoldDB" id="A0A2S3HN09"/>
<dbReference type="InterPro" id="IPR029063">
    <property type="entry name" value="SAM-dependent_MTases_sf"/>
</dbReference>
<dbReference type="PANTHER" id="PTHR11006:SF4">
    <property type="entry name" value="PROTEIN ARGININE N-METHYLTRANSFERASE 7"/>
    <property type="match status" value="1"/>
</dbReference>
<dbReference type="FunFam" id="3.40.50.150:FF:000167">
    <property type="entry name" value="Protein arginine N-methyltransferase"/>
    <property type="match status" value="1"/>
</dbReference>
<evidence type="ECO:0000256" key="5">
    <source>
        <dbReference type="ARBA" id="ARBA00022737"/>
    </source>
</evidence>